<dbReference type="InterPro" id="IPR001628">
    <property type="entry name" value="Znf_hrmn_rcpt"/>
</dbReference>
<evidence type="ECO:0000256" key="3">
    <source>
        <dbReference type="ARBA" id="ARBA00022723"/>
    </source>
</evidence>
<dbReference type="InParanoid" id="A0A1S3JVP8"/>
<keyword evidence="5 11" id="KW-0862">Zinc</keyword>
<evidence type="ECO:0000313" key="15">
    <source>
        <dbReference type="Proteomes" id="UP000085678"/>
    </source>
</evidence>
<dbReference type="KEGG" id="lak:106176502"/>
<accession>A0A1S3JVP8</accession>
<dbReference type="Gene3D" id="3.30.50.10">
    <property type="entry name" value="Erythroid Transcription Factor GATA-1, subunit A"/>
    <property type="match status" value="1"/>
</dbReference>
<feature type="domain" description="NR LBD" evidence="14">
    <location>
        <begin position="227"/>
        <end position="457"/>
    </location>
</feature>
<proteinExistence type="inferred from homology"/>
<dbReference type="Gene3D" id="1.10.565.10">
    <property type="entry name" value="Retinoid X Receptor"/>
    <property type="match status" value="1"/>
</dbReference>
<protein>
    <submittedName>
        <fullName evidence="16">Ecdysone-induced protein 78C isoform X1</fullName>
    </submittedName>
</protein>
<evidence type="ECO:0000256" key="6">
    <source>
        <dbReference type="ARBA" id="ARBA00023015"/>
    </source>
</evidence>
<dbReference type="Proteomes" id="UP000085678">
    <property type="component" value="Unplaced"/>
</dbReference>
<evidence type="ECO:0000259" key="14">
    <source>
        <dbReference type="PROSITE" id="PS51843"/>
    </source>
</evidence>
<dbReference type="AlphaFoldDB" id="A0A1S3JVP8"/>
<dbReference type="PANTHER" id="PTHR45805:SF10">
    <property type="entry name" value="ECDYSONE-INDUCED PROTEIN 78C"/>
    <property type="match status" value="1"/>
</dbReference>
<evidence type="ECO:0000256" key="1">
    <source>
        <dbReference type="ARBA" id="ARBA00004123"/>
    </source>
</evidence>
<dbReference type="OrthoDB" id="5771769at2759"/>
<dbReference type="PROSITE" id="PS00031">
    <property type="entry name" value="NUCLEAR_REC_DBD_1"/>
    <property type="match status" value="1"/>
</dbReference>
<comment type="similarity">
    <text evidence="2">Belongs to the nuclear hormone receptor family. NR1 subfamily.</text>
</comment>
<dbReference type="Pfam" id="PF00105">
    <property type="entry name" value="zf-C4"/>
    <property type="match status" value="1"/>
</dbReference>
<dbReference type="PRINTS" id="PR00546">
    <property type="entry name" value="THYROIDHORMR"/>
</dbReference>
<evidence type="ECO:0000256" key="9">
    <source>
        <dbReference type="ARBA" id="ARBA00023170"/>
    </source>
</evidence>
<dbReference type="PANTHER" id="PTHR45805">
    <property type="entry name" value="NUCLEAR HORMONE RECEPTOR HR3-RELATED"/>
    <property type="match status" value="1"/>
</dbReference>
<dbReference type="InterPro" id="IPR000536">
    <property type="entry name" value="Nucl_hrmn_rcpt_lig-bd"/>
</dbReference>
<evidence type="ECO:0000256" key="11">
    <source>
        <dbReference type="RuleBase" id="RU004334"/>
    </source>
</evidence>
<dbReference type="InterPro" id="IPR001723">
    <property type="entry name" value="Nuclear_hrmn_rcpt"/>
</dbReference>
<dbReference type="RefSeq" id="XP_013414372.1">
    <property type="nucleotide sequence ID" value="XM_013558918.1"/>
</dbReference>
<dbReference type="GO" id="GO:0005634">
    <property type="term" value="C:nucleus"/>
    <property type="evidence" value="ECO:0007669"/>
    <property type="project" value="UniProtKB-SubCell"/>
</dbReference>
<dbReference type="PRINTS" id="PR00398">
    <property type="entry name" value="STRDHORMONER"/>
</dbReference>
<name>A0A1S3JVP8_LINAN</name>
<evidence type="ECO:0000256" key="5">
    <source>
        <dbReference type="ARBA" id="ARBA00022833"/>
    </source>
</evidence>
<evidence type="ECO:0000313" key="16">
    <source>
        <dbReference type="RefSeq" id="XP_013414372.1"/>
    </source>
</evidence>
<dbReference type="PROSITE" id="PS51843">
    <property type="entry name" value="NR_LBD"/>
    <property type="match status" value="1"/>
</dbReference>
<dbReference type="GO" id="GO:0043565">
    <property type="term" value="F:sequence-specific DNA binding"/>
    <property type="evidence" value="ECO:0007669"/>
    <property type="project" value="InterPro"/>
</dbReference>
<gene>
    <name evidence="16" type="primary">LOC106176502</name>
</gene>
<dbReference type="FunCoup" id="A0A1S3JVP8">
    <property type="interactions" value="72"/>
</dbReference>
<keyword evidence="6 11" id="KW-0805">Transcription regulation</keyword>
<keyword evidence="10 11" id="KW-0539">Nucleus</keyword>
<keyword evidence="3 11" id="KW-0479">Metal-binding</keyword>
<evidence type="ECO:0000259" key="13">
    <source>
        <dbReference type="PROSITE" id="PS51030"/>
    </source>
</evidence>
<evidence type="ECO:0000256" key="7">
    <source>
        <dbReference type="ARBA" id="ARBA00023125"/>
    </source>
</evidence>
<keyword evidence="15" id="KW-1185">Reference proteome</keyword>
<reference evidence="16" key="1">
    <citation type="submission" date="2025-08" db="UniProtKB">
        <authorList>
            <consortium name="RefSeq"/>
        </authorList>
    </citation>
    <scope>IDENTIFICATION</scope>
    <source>
        <tissue evidence="16">Gonads</tissue>
    </source>
</reference>
<comment type="subcellular location">
    <subcellularLocation>
        <location evidence="1 11">Nucleus</location>
    </subcellularLocation>
</comment>
<dbReference type="CDD" id="cd07165">
    <property type="entry name" value="NR_DBD_DmE78_like"/>
    <property type="match status" value="1"/>
</dbReference>
<dbReference type="SUPFAM" id="SSF57716">
    <property type="entry name" value="Glucocorticoid receptor-like (DNA-binding domain)"/>
    <property type="match status" value="1"/>
</dbReference>
<feature type="domain" description="Nuclear receptor" evidence="13">
    <location>
        <begin position="91"/>
        <end position="166"/>
    </location>
</feature>
<dbReference type="Pfam" id="PF00104">
    <property type="entry name" value="Hormone_recep"/>
    <property type="match status" value="1"/>
</dbReference>
<sequence length="463" mass="51738">MDAAAAVQATQPSNHGAAVFETTKTVNAHASNQVNNNIAAEMKEPELSEPLDDNQPQAEEDLVDQAGNSDPNMVGVDPGMMADSNSPKQTFVPCKVCGDKASGYHYGVTSCEGCKGFFRRSIQKQIEYRCLRDGKCLVIRLNRNRCQYCRFKKCLAVGMSRDCKSGKQYAVRYGRVPKRSRSTEEQRVTTTDNSVGPEPVPTTESKQLALYDIILTISQAHHAQSQYTDDKIKAIVKKPVSLLIAQDGIPAPSPMSLEAQRLIGWQNLAVLMTPSIQKVVEFGKRLPGFADIVQDDQLILMKMGFFEVWLTRITRMFNKTEQTLTFGDGSVVAKEHLEIIYSSDFVKAMFDFAYGMNELHLNDTEIGLLTGMVIATSDRPGLSDPHAVESMQDGLIEALKLQISRNHSAEINLFSCLLMKLPELRTLGSYHNEHVQWFRQHWASLKLPPLFSEIFDIIKNEEV</sequence>
<dbReference type="GO" id="GO:0004879">
    <property type="term" value="F:nuclear receptor activity"/>
    <property type="evidence" value="ECO:0007669"/>
    <property type="project" value="InterPro"/>
</dbReference>
<dbReference type="PRINTS" id="PR00047">
    <property type="entry name" value="STROIDFINGER"/>
</dbReference>
<dbReference type="FunFam" id="3.30.50.10:FF:000056">
    <property type="entry name" value="Peroxisome proliferator-activated receptor gamma"/>
    <property type="match status" value="1"/>
</dbReference>
<dbReference type="STRING" id="7574.A0A1S3JVP8"/>
<dbReference type="SMART" id="SM00430">
    <property type="entry name" value="HOLI"/>
    <property type="match status" value="1"/>
</dbReference>
<feature type="region of interest" description="Disordered" evidence="12">
    <location>
        <begin position="176"/>
        <end position="201"/>
    </location>
</feature>
<evidence type="ECO:0000256" key="10">
    <source>
        <dbReference type="ARBA" id="ARBA00023242"/>
    </source>
</evidence>
<organism evidence="15 16">
    <name type="scientific">Lingula anatina</name>
    <name type="common">Brachiopod</name>
    <name type="synonym">Lingula unguis</name>
    <dbReference type="NCBI Taxonomy" id="7574"/>
    <lineage>
        <taxon>Eukaryota</taxon>
        <taxon>Metazoa</taxon>
        <taxon>Spiralia</taxon>
        <taxon>Lophotrochozoa</taxon>
        <taxon>Brachiopoda</taxon>
        <taxon>Linguliformea</taxon>
        <taxon>Lingulata</taxon>
        <taxon>Lingulida</taxon>
        <taxon>Linguloidea</taxon>
        <taxon>Lingulidae</taxon>
        <taxon>Lingula</taxon>
    </lineage>
</organism>
<dbReference type="SUPFAM" id="SSF48508">
    <property type="entry name" value="Nuclear receptor ligand-binding domain"/>
    <property type="match status" value="1"/>
</dbReference>
<dbReference type="PROSITE" id="PS51030">
    <property type="entry name" value="NUCLEAR_REC_DBD_2"/>
    <property type="match status" value="1"/>
</dbReference>
<dbReference type="InterPro" id="IPR035500">
    <property type="entry name" value="NHR-like_dom_sf"/>
</dbReference>
<keyword evidence="4 11" id="KW-0863">Zinc-finger</keyword>
<keyword evidence="9 11" id="KW-0675">Receptor</keyword>
<evidence type="ECO:0000256" key="2">
    <source>
        <dbReference type="ARBA" id="ARBA00008092"/>
    </source>
</evidence>
<dbReference type="SMART" id="SM00399">
    <property type="entry name" value="ZnF_C4"/>
    <property type="match status" value="1"/>
</dbReference>
<keyword evidence="7 11" id="KW-0238">DNA-binding</keyword>
<evidence type="ECO:0000256" key="8">
    <source>
        <dbReference type="ARBA" id="ARBA00023163"/>
    </source>
</evidence>
<dbReference type="GO" id="GO:0008270">
    <property type="term" value="F:zinc ion binding"/>
    <property type="evidence" value="ECO:0007669"/>
    <property type="project" value="UniProtKB-KW"/>
</dbReference>
<keyword evidence="8 11" id="KW-0804">Transcription</keyword>
<dbReference type="InterPro" id="IPR013088">
    <property type="entry name" value="Znf_NHR/GATA"/>
</dbReference>
<evidence type="ECO:0000256" key="12">
    <source>
        <dbReference type="SAM" id="MobiDB-lite"/>
    </source>
</evidence>
<dbReference type="GeneID" id="106176502"/>
<dbReference type="InterPro" id="IPR001728">
    <property type="entry name" value="ThyrH_rcpt"/>
</dbReference>
<evidence type="ECO:0000256" key="4">
    <source>
        <dbReference type="ARBA" id="ARBA00022771"/>
    </source>
</evidence>